<dbReference type="Proteomes" id="UP001187192">
    <property type="component" value="Unassembled WGS sequence"/>
</dbReference>
<feature type="region of interest" description="Disordered" evidence="1">
    <location>
        <begin position="280"/>
        <end position="329"/>
    </location>
</feature>
<comment type="caution">
    <text evidence="2">The sequence shown here is derived from an EMBL/GenBank/DDBJ whole genome shotgun (WGS) entry which is preliminary data.</text>
</comment>
<name>A0AA88CWT8_FICCA</name>
<dbReference type="Gene3D" id="1.25.40.10">
    <property type="entry name" value="Tetratricopeptide repeat domain"/>
    <property type="match status" value="1"/>
</dbReference>
<organism evidence="2 3">
    <name type="scientific">Ficus carica</name>
    <name type="common">Common fig</name>
    <dbReference type="NCBI Taxonomy" id="3494"/>
    <lineage>
        <taxon>Eukaryota</taxon>
        <taxon>Viridiplantae</taxon>
        <taxon>Streptophyta</taxon>
        <taxon>Embryophyta</taxon>
        <taxon>Tracheophyta</taxon>
        <taxon>Spermatophyta</taxon>
        <taxon>Magnoliopsida</taxon>
        <taxon>eudicotyledons</taxon>
        <taxon>Gunneridae</taxon>
        <taxon>Pentapetalae</taxon>
        <taxon>rosids</taxon>
        <taxon>fabids</taxon>
        <taxon>Rosales</taxon>
        <taxon>Moraceae</taxon>
        <taxon>Ficeae</taxon>
        <taxon>Ficus</taxon>
    </lineage>
</organism>
<evidence type="ECO:0000313" key="3">
    <source>
        <dbReference type="Proteomes" id="UP001187192"/>
    </source>
</evidence>
<keyword evidence="3" id="KW-1185">Reference proteome</keyword>
<evidence type="ECO:0008006" key="4">
    <source>
        <dbReference type="Google" id="ProtNLM"/>
    </source>
</evidence>
<gene>
    <name evidence="2" type="ORF">TIFTF001_004894</name>
</gene>
<evidence type="ECO:0000256" key="1">
    <source>
        <dbReference type="SAM" id="MobiDB-lite"/>
    </source>
</evidence>
<accession>A0AA88CWT8</accession>
<sequence>MLLGFLPKKVLETCTEELQGIPLSGYLRTPFGDQYHKNMYVPFLNFFEWKAAAKELVFCRAITTAKESTTESMQMQIVHALRFGKRSEASSLLLRLARGNYSLRANDFVYILKYCASSSDPLFVMETWRVMEEHQISLDDVSSLLMADALCKGGYMDEAFKMITLLGESQGSYPRLPVYNYFLGSCAKMQSIGHTNQCLELMEHRMVGKNEVTYLQLLKVVCLAKFWVKTPTSSGIRALRILTMDQEHRQIRRGDFARHRSKDAGDRVYGAANLDSELSGGRFRDGRSRTQAPVTVDGGRSLPPTPVFSNPRVKNPQNTAGDVFPPERASGMDLRHFGRIEPIGYFRDSQYHDAPMGVCDRRSAQKRDQLAVAEYFEFDEETIRCR</sequence>
<protein>
    <recommendedName>
        <fullName evidence="4">Pentatricopeptide repeat-containing protein</fullName>
    </recommendedName>
</protein>
<dbReference type="AlphaFoldDB" id="A0AA88CWT8"/>
<dbReference type="PANTHER" id="PTHR47859">
    <property type="entry name" value="PENTATRICOPEPTIDE REPEAT-CONTAINING PROTEIN"/>
    <property type="match status" value="1"/>
</dbReference>
<proteinExistence type="predicted"/>
<dbReference type="PANTHER" id="PTHR47859:SF1">
    <property type="entry name" value="PENTATRICOPEPTIDE REPEAT-CONTAINING PROTEIN"/>
    <property type="match status" value="1"/>
</dbReference>
<dbReference type="EMBL" id="BTGU01000005">
    <property type="protein sequence ID" value="GMN34795.1"/>
    <property type="molecule type" value="Genomic_DNA"/>
</dbReference>
<dbReference type="InterPro" id="IPR011990">
    <property type="entry name" value="TPR-like_helical_dom_sf"/>
</dbReference>
<evidence type="ECO:0000313" key="2">
    <source>
        <dbReference type="EMBL" id="GMN34795.1"/>
    </source>
</evidence>
<reference evidence="2" key="1">
    <citation type="submission" date="2023-07" db="EMBL/GenBank/DDBJ databases">
        <title>draft genome sequence of fig (Ficus carica).</title>
        <authorList>
            <person name="Takahashi T."/>
            <person name="Nishimura K."/>
        </authorList>
    </citation>
    <scope>NUCLEOTIDE SEQUENCE</scope>
</reference>